<evidence type="ECO:0000313" key="1">
    <source>
        <dbReference type="EMBL" id="AFQ26842.1"/>
    </source>
</evidence>
<sequence>MISELNKDDFYKCNRLVNEKGQLEVKAVIARVNPGRIFVDNIYCPNLRFKKETIWGVRK</sequence>
<organism evidence="1 2">
    <name type="scientific">Bacillus thuringiensis HD-789</name>
    <dbReference type="NCBI Taxonomy" id="1217737"/>
    <lineage>
        <taxon>Bacteria</taxon>
        <taxon>Bacillati</taxon>
        <taxon>Bacillota</taxon>
        <taxon>Bacilli</taxon>
        <taxon>Bacillales</taxon>
        <taxon>Bacillaceae</taxon>
        <taxon>Bacillus</taxon>
        <taxon>Bacillus cereus group</taxon>
    </lineage>
</organism>
<dbReference type="KEGG" id="btn:BTF1_13295"/>
<dbReference type="Proteomes" id="UP000005257">
    <property type="component" value="Chromosome"/>
</dbReference>
<evidence type="ECO:0000313" key="2">
    <source>
        <dbReference type="Proteomes" id="UP000005257"/>
    </source>
</evidence>
<accession>A0A9W3JNK4</accession>
<gene>
    <name evidence="1" type="ORF">BTF1_13295</name>
</gene>
<name>A0A9W3JNK4_BACTU</name>
<proteinExistence type="predicted"/>
<dbReference type="AlphaFoldDB" id="A0A9W3JNK4"/>
<reference evidence="1 2" key="1">
    <citation type="journal article" date="2013" name="Genome Announc.">
        <title>Complete Genome Sequence of Bacillus thuringiensis Serovar Israelensis Strain HD-789.</title>
        <authorList>
            <person name="Doggett N.A."/>
            <person name="Stubben C.J."/>
            <person name="Chertkov O."/>
            <person name="Bruce D.C."/>
            <person name="Detter J.C."/>
            <person name="Johnson S.L."/>
            <person name="Han C.S."/>
        </authorList>
    </citation>
    <scope>NUCLEOTIDE SEQUENCE [LARGE SCALE GENOMIC DNA]</scope>
    <source>
        <strain evidence="1 2">HD-789</strain>
    </source>
</reference>
<protein>
    <submittedName>
        <fullName evidence="1">GNAT family acetyltransferase</fullName>
    </submittedName>
</protein>
<dbReference type="EMBL" id="CP003763">
    <property type="protein sequence ID" value="AFQ26842.1"/>
    <property type="molecule type" value="Genomic_DNA"/>
</dbReference>